<dbReference type="NCBIfam" id="TIGR01640">
    <property type="entry name" value="F_box_assoc_1"/>
    <property type="match status" value="1"/>
</dbReference>
<dbReference type="InterPro" id="IPR001810">
    <property type="entry name" value="F-box_dom"/>
</dbReference>
<name>A0AAD8R0L4_LOLMU</name>
<dbReference type="SMART" id="SM00256">
    <property type="entry name" value="FBOX"/>
    <property type="match status" value="1"/>
</dbReference>
<dbReference type="InterPro" id="IPR036047">
    <property type="entry name" value="F-box-like_dom_sf"/>
</dbReference>
<proteinExistence type="predicted"/>
<organism evidence="2 3">
    <name type="scientific">Lolium multiflorum</name>
    <name type="common">Italian ryegrass</name>
    <name type="synonym">Lolium perenne subsp. multiflorum</name>
    <dbReference type="NCBI Taxonomy" id="4521"/>
    <lineage>
        <taxon>Eukaryota</taxon>
        <taxon>Viridiplantae</taxon>
        <taxon>Streptophyta</taxon>
        <taxon>Embryophyta</taxon>
        <taxon>Tracheophyta</taxon>
        <taxon>Spermatophyta</taxon>
        <taxon>Magnoliopsida</taxon>
        <taxon>Liliopsida</taxon>
        <taxon>Poales</taxon>
        <taxon>Poaceae</taxon>
        <taxon>BOP clade</taxon>
        <taxon>Pooideae</taxon>
        <taxon>Poodae</taxon>
        <taxon>Poeae</taxon>
        <taxon>Poeae Chloroplast Group 2 (Poeae type)</taxon>
        <taxon>Loliodinae</taxon>
        <taxon>Loliinae</taxon>
        <taxon>Lolium</taxon>
    </lineage>
</organism>
<dbReference type="PANTHER" id="PTHR31672">
    <property type="entry name" value="BNACNNG10540D PROTEIN"/>
    <property type="match status" value="1"/>
</dbReference>
<evidence type="ECO:0000313" key="2">
    <source>
        <dbReference type="EMBL" id="KAK1612585.1"/>
    </source>
</evidence>
<dbReference type="Pfam" id="PF07734">
    <property type="entry name" value="FBA_1"/>
    <property type="match status" value="1"/>
</dbReference>
<keyword evidence="3" id="KW-1185">Reference proteome</keyword>
<comment type="caution">
    <text evidence="2">The sequence shown here is derived from an EMBL/GenBank/DDBJ whole genome shotgun (WGS) entry which is preliminary data.</text>
</comment>
<dbReference type="PANTHER" id="PTHR31672:SF13">
    <property type="entry name" value="F-BOX PROTEIN CPR30-LIKE"/>
    <property type="match status" value="1"/>
</dbReference>
<dbReference type="InterPro" id="IPR050796">
    <property type="entry name" value="SCF_F-box_component"/>
</dbReference>
<dbReference type="SUPFAM" id="SSF81383">
    <property type="entry name" value="F-box domain"/>
    <property type="match status" value="1"/>
</dbReference>
<sequence>MDPKRRCPVLPDEITADEILARLPAKSVVACRSLSRAWAAALSSDDFIDLYHSLHGGRLKILRLHEEAKSYTDRHGAAPPDGMPLAISAASFPRMVKVFWEDWQTIPILLTTQCRGLIIVELNPMGLLYVCNPSTGQKRELPQGRTTGCGRNRDWMHEYASLGLGYDVRSRRHKVVRIYHKGYDGEGRPASAGCEVYVLNDTAQSWRPVRAKPPGWVHPYKITVFAQGHVYWLAHRKHHFYEGYTRPSEMFIACFSVSEETFATVPPPPGVDSETLSKQCLTVLAGRLSLFSWGCPDHGQRYDVWLLRDYGTNTGWDLHCRIDVATASLEVYRFLGPRYDVRHVDSYPPIIPLAIVDDGRCILLARSELPDKICAYAPLTGDIENILDFRSLQTLDRTPLEFAVYEESISTLGRQTCKDIILTSSPSTQALSLLLHLIPEHTLPSLMCVCRSWCTTIALYLRGRASR</sequence>
<dbReference type="Pfam" id="PF00646">
    <property type="entry name" value="F-box"/>
    <property type="match status" value="1"/>
</dbReference>
<dbReference type="AlphaFoldDB" id="A0AAD8R0L4"/>
<reference evidence="2" key="1">
    <citation type="submission" date="2023-07" db="EMBL/GenBank/DDBJ databases">
        <title>A chromosome-level genome assembly of Lolium multiflorum.</title>
        <authorList>
            <person name="Chen Y."/>
            <person name="Copetti D."/>
            <person name="Kolliker R."/>
            <person name="Studer B."/>
        </authorList>
    </citation>
    <scope>NUCLEOTIDE SEQUENCE</scope>
    <source>
        <strain evidence="2">02402/16</strain>
        <tissue evidence="2">Leaf</tissue>
    </source>
</reference>
<evidence type="ECO:0000259" key="1">
    <source>
        <dbReference type="SMART" id="SM00256"/>
    </source>
</evidence>
<dbReference type="EMBL" id="JAUUTY010000007">
    <property type="protein sequence ID" value="KAK1612585.1"/>
    <property type="molecule type" value="Genomic_DNA"/>
</dbReference>
<feature type="domain" description="F-box" evidence="1">
    <location>
        <begin position="10"/>
        <end position="51"/>
    </location>
</feature>
<dbReference type="Proteomes" id="UP001231189">
    <property type="component" value="Unassembled WGS sequence"/>
</dbReference>
<gene>
    <name evidence="2" type="ORF">QYE76_036258</name>
</gene>
<evidence type="ECO:0000313" key="3">
    <source>
        <dbReference type="Proteomes" id="UP001231189"/>
    </source>
</evidence>
<dbReference type="InterPro" id="IPR017451">
    <property type="entry name" value="F-box-assoc_interact_dom"/>
</dbReference>
<protein>
    <recommendedName>
        <fullName evidence="1">F-box domain-containing protein</fullName>
    </recommendedName>
</protein>
<accession>A0AAD8R0L4</accession>
<dbReference type="InterPro" id="IPR006527">
    <property type="entry name" value="F-box-assoc_dom_typ1"/>
</dbReference>